<organism evidence="2 3">
    <name type="scientific">Paenibacillus xylanivorans</name>
    <dbReference type="NCBI Taxonomy" id="1705561"/>
    <lineage>
        <taxon>Bacteria</taxon>
        <taxon>Bacillati</taxon>
        <taxon>Bacillota</taxon>
        <taxon>Bacilli</taxon>
        <taxon>Bacillales</taxon>
        <taxon>Paenibacillaceae</taxon>
        <taxon>Paenibacillus</taxon>
    </lineage>
</organism>
<keyword evidence="1" id="KW-0732">Signal</keyword>
<evidence type="ECO:0000256" key="1">
    <source>
        <dbReference type="SAM" id="SignalP"/>
    </source>
</evidence>
<dbReference type="OrthoDB" id="9818990at2"/>
<proteinExistence type="predicted"/>
<reference evidence="2 3" key="1">
    <citation type="submission" date="2015-08" db="EMBL/GenBank/DDBJ databases">
        <title>Draft genome sequence of cellulolytic and xylanolytic Paenibacillus sp. A59, isolated from a decaying forest soil from Patagonia, Argentina.</title>
        <authorList>
            <person name="Ghio S."/>
            <person name="Caceres A.M."/>
            <person name="Talia P."/>
            <person name="Grasso D."/>
            <person name="Campos E."/>
        </authorList>
    </citation>
    <scope>NUCLEOTIDE SEQUENCE [LARGE SCALE GENOMIC DNA]</scope>
    <source>
        <strain evidence="2 3">A59</strain>
    </source>
</reference>
<gene>
    <name evidence="2" type="ORF">AMS66_03600</name>
</gene>
<feature type="signal peptide" evidence="1">
    <location>
        <begin position="1"/>
        <end position="27"/>
    </location>
</feature>
<dbReference type="EMBL" id="LITU01000033">
    <property type="protein sequence ID" value="KOY17832.1"/>
    <property type="molecule type" value="Genomic_DNA"/>
</dbReference>
<protein>
    <submittedName>
        <fullName evidence="2">Uncharacterized protein</fullName>
    </submittedName>
</protein>
<keyword evidence="3" id="KW-1185">Reference proteome</keyword>
<dbReference type="PATRIC" id="fig|1705561.3.peg.213"/>
<dbReference type="AlphaFoldDB" id="A0A0M9BTH2"/>
<evidence type="ECO:0000313" key="2">
    <source>
        <dbReference type="EMBL" id="KOY17832.1"/>
    </source>
</evidence>
<accession>A0A0M9BTH2</accession>
<sequence>MKKHNITLFVVILAIITFSMDPQSASAAYEKYFYKGFGYETGIGEINFNPNGTIQENNAATIAVSSSVLYDGFTGKARLKTYTRNGIVQQWYSRNYKMPGDIRATNVANSKIVTTFKSQTAVDNFIAPANILPKESSSTAIPSLGWLAEGLQIPFLGDVIDTAFFFLTEAPGKVSYNIDDLNRSASIYLTGVSKDKTEIPPSVGVANADKYTAGVYDSATGTYKEGYKPKSIGAPSNFVFYYDVPDGVTRNLQASAKAYYTVYTTNDISYYYPVDVYTRQATHYFKITGKE</sequence>
<comment type="caution">
    <text evidence="2">The sequence shown here is derived from an EMBL/GenBank/DDBJ whole genome shotgun (WGS) entry which is preliminary data.</text>
</comment>
<dbReference type="RefSeq" id="WP_053779486.1">
    <property type="nucleotide sequence ID" value="NZ_LITU01000033.1"/>
</dbReference>
<evidence type="ECO:0000313" key="3">
    <source>
        <dbReference type="Proteomes" id="UP000037688"/>
    </source>
</evidence>
<name>A0A0M9BTH2_9BACL</name>
<dbReference type="Proteomes" id="UP000037688">
    <property type="component" value="Unassembled WGS sequence"/>
</dbReference>
<feature type="chain" id="PRO_5005832639" evidence="1">
    <location>
        <begin position="28"/>
        <end position="291"/>
    </location>
</feature>